<comment type="caution">
    <text evidence="1">The sequence shown here is derived from an EMBL/GenBank/DDBJ whole genome shotgun (WGS) entry which is preliminary data.</text>
</comment>
<dbReference type="AlphaFoldDB" id="A0A0E9MWJ2"/>
<accession>A0A0E9MWJ2</accession>
<proteinExistence type="predicted"/>
<evidence type="ECO:0000313" key="2">
    <source>
        <dbReference type="Proteomes" id="UP000033121"/>
    </source>
</evidence>
<dbReference type="Proteomes" id="UP000033121">
    <property type="component" value="Unassembled WGS sequence"/>
</dbReference>
<sequence length="164" mass="18972">MLSLLFFFATSAFSQDLAKLAMLDRVRGNQVNVVAVRDFTRRFGNPDEVSWFKTEDSFLAYGWRDGKKIIARYSRKGNWYYSTLVYPPSLLPKEVRDVIRRAWLDHTLTWVEEVSSREGSIYFVQLTDGKELLQVRCQQGGDPEVIKQLQLAKPKESNSAREGE</sequence>
<evidence type="ECO:0000313" key="1">
    <source>
        <dbReference type="EMBL" id="GAO41475.1"/>
    </source>
</evidence>
<dbReference type="STRING" id="1220578.FPE01S_01_04880"/>
<protein>
    <submittedName>
        <fullName evidence="1">Uncharacterized protein</fullName>
    </submittedName>
</protein>
<dbReference type="EMBL" id="BBWV01000001">
    <property type="protein sequence ID" value="GAO41475.1"/>
    <property type="molecule type" value="Genomic_DNA"/>
</dbReference>
<keyword evidence="2" id="KW-1185">Reference proteome</keyword>
<reference evidence="1 2" key="1">
    <citation type="submission" date="2015-04" db="EMBL/GenBank/DDBJ databases">
        <title>Whole genome shotgun sequence of Flavihumibacter petaseus NBRC 106054.</title>
        <authorList>
            <person name="Miyazawa S."/>
            <person name="Hosoyama A."/>
            <person name="Hashimoto M."/>
            <person name="Noguchi M."/>
            <person name="Tsuchikane K."/>
            <person name="Ohji S."/>
            <person name="Yamazoe A."/>
            <person name="Ichikawa N."/>
            <person name="Kimura A."/>
            <person name="Fujita N."/>
        </authorList>
    </citation>
    <scope>NUCLEOTIDE SEQUENCE [LARGE SCALE GENOMIC DNA]</scope>
    <source>
        <strain evidence="1 2">NBRC 106054</strain>
    </source>
</reference>
<name>A0A0E9MWJ2_9BACT</name>
<organism evidence="1 2">
    <name type="scientific">Flavihumibacter petaseus NBRC 106054</name>
    <dbReference type="NCBI Taxonomy" id="1220578"/>
    <lineage>
        <taxon>Bacteria</taxon>
        <taxon>Pseudomonadati</taxon>
        <taxon>Bacteroidota</taxon>
        <taxon>Chitinophagia</taxon>
        <taxon>Chitinophagales</taxon>
        <taxon>Chitinophagaceae</taxon>
        <taxon>Flavihumibacter</taxon>
    </lineage>
</organism>
<gene>
    <name evidence="1" type="ORF">FPE01S_01_04880</name>
</gene>
<dbReference type="SUPFAM" id="SSF160574">
    <property type="entry name" value="BT0923-like"/>
    <property type="match status" value="1"/>
</dbReference>